<dbReference type="Gene3D" id="2.70.70.10">
    <property type="entry name" value="Glucose Permease (Domain IIA)"/>
    <property type="match status" value="1"/>
</dbReference>
<feature type="transmembrane region" description="Helical" evidence="12">
    <location>
        <begin position="145"/>
        <end position="166"/>
    </location>
</feature>
<dbReference type="Pfam" id="PF00358">
    <property type="entry name" value="PTS_EIIA_1"/>
    <property type="match status" value="1"/>
</dbReference>
<feature type="transmembrane region" description="Helical" evidence="12">
    <location>
        <begin position="212"/>
        <end position="229"/>
    </location>
</feature>
<evidence type="ECO:0000256" key="1">
    <source>
        <dbReference type="ARBA" id="ARBA00004651"/>
    </source>
</evidence>
<dbReference type="EMBL" id="CALBWS010000015">
    <property type="protein sequence ID" value="CAH2715351.1"/>
    <property type="molecule type" value="Genomic_DNA"/>
</dbReference>
<feature type="transmembrane region" description="Helical" evidence="12">
    <location>
        <begin position="321"/>
        <end position="345"/>
    </location>
</feature>
<evidence type="ECO:0000256" key="4">
    <source>
        <dbReference type="ARBA" id="ARBA00022597"/>
    </source>
</evidence>
<feature type="transmembrane region" description="Helical" evidence="12">
    <location>
        <begin position="357"/>
        <end position="376"/>
    </location>
</feature>
<protein>
    <submittedName>
        <fullName evidence="16">PTS system beta-glucoside-specific EIIBCA component</fullName>
    </submittedName>
</protein>
<dbReference type="Gene3D" id="3.30.1360.60">
    <property type="entry name" value="Glucose permease domain IIB"/>
    <property type="match status" value="1"/>
</dbReference>
<evidence type="ECO:0000256" key="11">
    <source>
        <dbReference type="PROSITE-ProRule" id="PRU00421"/>
    </source>
</evidence>
<evidence type="ECO:0000256" key="9">
    <source>
        <dbReference type="ARBA" id="ARBA00022989"/>
    </source>
</evidence>
<feature type="transmembrane region" description="Helical" evidence="12">
    <location>
        <begin position="426"/>
        <end position="447"/>
    </location>
</feature>
<comment type="caution">
    <text evidence="16">The sequence shown here is derived from an EMBL/GenBank/DDBJ whole genome shotgun (WGS) entry which is preliminary data.</text>
</comment>
<keyword evidence="2" id="KW-0813">Transport</keyword>
<evidence type="ECO:0000256" key="3">
    <source>
        <dbReference type="ARBA" id="ARBA00022475"/>
    </source>
</evidence>
<feature type="domain" description="PTS EIIA type-1" evidence="13">
    <location>
        <begin position="502"/>
        <end position="606"/>
    </location>
</feature>
<feature type="transmembrane region" description="Helical" evidence="12">
    <location>
        <begin position="383"/>
        <end position="406"/>
    </location>
</feature>
<dbReference type="InterPro" id="IPR003352">
    <property type="entry name" value="PTS_EIIC"/>
</dbReference>
<keyword evidence="8" id="KW-0418">Kinase</keyword>
<dbReference type="InterPro" id="IPR013013">
    <property type="entry name" value="PTS_EIIC_1"/>
</dbReference>
<dbReference type="PROSITE" id="PS51098">
    <property type="entry name" value="PTS_EIIB_TYPE_1"/>
    <property type="match status" value="1"/>
</dbReference>
<keyword evidence="6" id="KW-0598">Phosphotransferase system</keyword>
<comment type="subcellular location">
    <subcellularLocation>
        <location evidence="1">Cell membrane</location>
        <topology evidence="1">Multi-pass membrane protein</topology>
    </subcellularLocation>
</comment>
<evidence type="ECO:0000256" key="12">
    <source>
        <dbReference type="SAM" id="Phobius"/>
    </source>
</evidence>
<dbReference type="NCBIfam" id="TIGR01995">
    <property type="entry name" value="PTS-II-ABC-beta"/>
    <property type="match status" value="1"/>
</dbReference>
<feature type="active site" description="Phosphocysteine intermediate; for EIIB activity" evidence="11">
    <location>
        <position position="26"/>
    </location>
</feature>
<dbReference type="Proteomes" id="UP000838308">
    <property type="component" value="Unassembled WGS sequence"/>
</dbReference>
<proteinExistence type="predicted"/>
<name>A0ABM9ERU6_9BACI</name>
<keyword evidence="7 12" id="KW-0812">Transmembrane</keyword>
<dbReference type="CDD" id="cd00212">
    <property type="entry name" value="PTS_IIB_glc"/>
    <property type="match status" value="1"/>
</dbReference>
<evidence type="ECO:0000259" key="14">
    <source>
        <dbReference type="PROSITE" id="PS51098"/>
    </source>
</evidence>
<keyword evidence="10 12" id="KW-0472">Membrane</keyword>
<dbReference type="InterPro" id="IPR050558">
    <property type="entry name" value="PTS_Sugar-Specific_Components"/>
</dbReference>
<feature type="transmembrane region" description="Helical" evidence="12">
    <location>
        <begin position="113"/>
        <end position="133"/>
    </location>
</feature>
<evidence type="ECO:0000313" key="16">
    <source>
        <dbReference type="EMBL" id="CAH2715351.1"/>
    </source>
</evidence>
<evidence type="ECO:0000256" key="2">
    <source>
        <dbReference type="ARBA" id="ARBA00022448"/>
    </source>
</evidence>
<dbReference type="SUPFAM" id="SSF55604">
    <property type="entry name" value="Glucose permease domain IIB"/>
    <property type="match status" value="1"/>
</dbReference>
<dbReference type="PANTHER" id="PTHR30175">
    <property type="entry name" value="PHOSPHOTRANSFERASE SYSTEM TRANSPORT PROTEIN"/>
    <property type="match status" value="1"/>
</dbReference>
<feature type="transmembrane region" description="Helical" evidence="12">
    <location>
        <begin position="241"/>
        <end position="263"/>
    </location>
</feature>
<dbReference type="InterPro" id="IPR001996">
    <property type="entry name" value="PTS_IIB_1"/>
</dbReference>
<feature type="domain" description="PTS EIIB type-1" evidence="14">
    <location>
        <begin position="4"/>
        <end position="86"/>
    </location>
</feature>
<keyword evidence="3" id="KW-1003">Cell membrane</keyword>
<dbReference type="InterPro" id="IPR001127">
    <property type="entry name" value="PTS_EIIA_1_perm"/>
</dbReference>
<dbReference type="SUPFAM" id="SSF51261">
    <property type="entry name" value="Duplicated hybrid motif"/>
    <property type="match status" value="1"/>
</dbReference>
<dbReference type="NCBIfam" id="TIGR00830">
    <property type="entry name" value="PTBA"/>
    <property type="match status" value="1"/>
</dbReference>
<evidence type="ECO:0000313" key="17">
    <source>
        <dbReference type="Proteomes" id="UP000838308"/>
    </source>
</evidence>
<evidence type="ECO:0000259" key="15">
    <source>
        <dbReference type="PROSITE" id="PS51103"/>
    </source>
</evidence>
<evidence type="ECO:0000256" key="7">
    <source>
        <dbReference type="ARBA" id="ARBA00022692"/>
    </source>
</evidence>
<keyword evidence="4" id="KW-0762">Sugar transport</keyword>
<dbReference type="Pfam" id="PF02378">
    <property type="entry name" value="PTS_EIIC"/>
    <property type="match status" value="1"/>
</dbReference>
<organism evidence="16 17">
    <name type="scientific">Neobacillus rhizosphaerae</name>
    <dbReference type="NCBI Taxonomy" id="2880965"/>
    <lineage>
        <taxon>Bacteria</taxon>
        <taxon>Bacillati</taxon>
        <taxon>Bacillota</taxon>
        <taxon>Bacilli</taxon>
        <taxon>Bacillales</taxon>
        <taxon>Bacillaceae</taxon>
        <taxon>Neobacillus</taxon>
    </lineage>
</organism>
<sequence length="633" mass="68650">MDKQKLAELIIKEVGGKENIQQSWHCITRVRFNVVNNDKVNLDKIKSLDGVLGAQFKSGQFQVIIGKDVADVFKQISQVLGNELLNQNTSAPKQKLNIIERIFDTISGIFTPILPAIVGAGLLKGVLALFVALKILLETNSNYQILYFISDAPFYFLPFLIAFSAAKKFNTDPSLSVTLAGVLMYPKIVEYAAGGNIHSLPFLGISIPMNNYASSVIPIILGIWLLSYVHKGVEKIIPKSLRIVFVPLLTLLITAPLLLMFIAPVGNYAGIYLEMFFSGLFSFAGPIAGLLMGGLMPLIVITGMHYAFFPSTFASFDKYGFDIMLLPMNLVANFAQAGAVLGVYFKTKDKKMKQLSLSTFIPAIFGITEPAIYGVTMKLKKPFYASLVGGAVGGAIFGTLVVKATAFTIPGIMSLPTYIIKGTNNFLYAVIGVAASLIVSLTLTLLMKLKEETSEKMIGESEPAIIKNYDNTSIDSMPIDNTPIDVHAPLTGKIMPLQEVPDSTFSNGLVGKGIAIVPEDGIVYSPFSGKVTMITPTNHAIGITSNNGVELLIHVGLDTVALNGEGFDLNVQIGEEIEMGDKLLAFDIEKIKQKNISLISPIIVTNSPQFLDIICTLDNQVTACESKLLMLIR</sequence>
<dbReference type="PROSITE" id="PS00371">
    <property type="entry name" value="PTS_EIIA_TYPE_1_HIS"/>
    <property type="match status" value="1"/>
</dbReference>
<dbReference type="InterPro" id="IPR011297">
    <property type="entry name" value="PTS_IIABC_b_glu"/>
</dbReference>
<evidence type="ECO:0000256" key="10">
    <source>
        <dbReference type="ARBA" id="ARBA00023136"/>
    </source>
</evidence>
<feature type="domain" description="PTS EIIC type-1" evidence="15">
    <location>
        <begin position="104"/>
        <end position="459"/>
    </location>
</feature>
<gene>
    <name evidence="16" type="primary">bglF</name>
    <name evidence="16" type="ORF">BACCIP111895_02535</name>
</gene>
<keyword evidence="9 12" id="KW-1133">Transmembrane helix</keyword>
<evidence type="ECO:0000256" key="6">
    <source>
        <dbReference type="ARBA" id="ARBA00022683"/>
    </source>
</evidence>
<dbReference type="Pfam" id="PF00367">
    <property type="entry name" value="PTS_EIIB"/>
    <property type="match status" value="1"/>
</dbReference>
<keyword evidence="5" id="KW-0808">Transferase</keyword>
<dbReference type="PANTHER" id="PTHR30175:SF1">
    <property type="entry name" value="PTS SYSTEM ARBUTIN-, CELLOBIOSE-, AND SALICIN-SPECIFIC EIIBC COMPONENT-RELATED"/>
    <property type="match status" value="1"/>
</dbReference>
<reference evidence="16" key="1">
    <citation type="submission" date="2022-04" db="EMBL/GenBank/DDBJ databases">
        <authorList>
            <person name="Criscuolo A."/>
        </authorList>
    </citation>
    <scope>NUCLEOTIDE SEQUENCE</scope>
    <source>
        <strain evidence="16">CIP111895</strain>
    </source>
</reference>
<dbReference type="PROSITE" id="PS51103">
    <property type="entry name" value="PTS_EIIC_TYPE_1"/>
    <property type="match status" value="1"/>
</dbReference>
<dbReference type="InterPro" id="IPR036878">
    <property type="entry name" value="Glu_permease_IIB"/>
</dbReference>
<evidence type="ECO:0000259" key="13">
    <source>
        <dbReference type="PROSITE" id="PS51093"/>
    </source>
</evidence>
<feature type="transmembrane region" description="Helical" evidence="12">
    <location>
        <begin position="283"/>
        <end position="309"/>
    </location>
</feature>
<dbReference type="InterPro" id="IPR018113">
    <property type="entry name" value="PTrfase_EIIB_Cys"/>
</dbReference>
<dbReference type="PROSITE" id="PS01035">
    <property type="entry name" value="PTS_EIIB_TYPE_1_CYS"/>
    <property type="match status" value="1"/>
</dbReference>
<keyword evidence="17" id="KW-1185">Reference proteome</keyword>
<dbReference type="InterPro" id="IPR011055">
    <property type="entry name" value="Dup_hybrid_motif"/>
</dbReference>
<evidence type="ECO:0000256" key="8">
    <source>
        <dbReference type="ARBA" id="ARBA00022777"/>
    </source>
</evidence>
<dbReference type="RefSeq" id="WP_248735629.1">
    <property type="nucleotide sequence ID" value="NZ_CALBWS010000015.1"/>
</dbReference>
<accession>A0ABM9ERU6</accession>
<dbReference type="PROSITE" id="PS51093">
    <property type="entry name" value="PTS_EIIA_TYPE_1"/>
    <property type="match status" value="1"/>
</dbReference>
<evidence type="ECO:0000256" key="5">
    <source>
        <dbReference type="ARBA" id="ARBA00022679"/>
    </source>
</evidence>